<evidence type="ECO:0008006" key="3">
    <source>
        <dbReference type="Google" id="ProtNLM"/>
    </source>
</evidence>
<comment type="caution">
    <text evidence="2">The sequence shown here is derived from an EMBL/GenBank/DDBJ whole genome shotgun (WGS) entry which is preliminary data.</text>
</comment>
<accession>A0A645ELN6</accession>
<proteinExistence type="predicted"/>
<protein>
    <recommendedName>
        <fullName evidence="3">Stage III sporulation protein AF</fullName>
    </recommendedName>
</protein>
<reference evidence="2" key="1">
    <citation type="submission" date="2019-08" db="EMBL/GenBank/DDBJ databases">
        <authorList>
            <person name="Kucharzyk K."/>
            <person name="Murdoch R.W."/>
            <person name="Higgins S."/>
            <person name="Loffler F."/>
        </authorList>
    </citation>
    <scope>NUCLEOTIDE SEQUENCE</scope>
</reference>
<evidence type="ECO:0000313" key="2">
    <source>
        <dbReference type="EMBL" id="MPN02192.1"/>
    </source>
</evidence>
<feature type="transmembrane region" description="Helical" evidence="1">
    <location>
        <begin position="31"/>
        <end position="51"/>
    </location>
</feature>
<name>A0A645ELN6_9ZZZZ</name>
<dbReference type="EMBL" id="VSSQ01048145">
    <property type="protein sequence ID" value="MPN02192.1"/>
    <property type="molecule type" value="Genomic_DNA"/>
</dbReference>
<keyword evidence="1" id="KW-0812">Transmembrane</keyword>
<gene>
    <name evidence="2" type="ORF">SDC9_149406</name>
</gene>
<organism evidence="2">
    <name type="scientific">bioreactor metagenome</name>
    <dbReference type="NCBI Taxonomy" id="1076179"/>
    <lineage>
        <taxon>unclassified sequences</taxon>
        <taxon>metagenomes</taxon>
        <taxon>ecological metagenomes</taxon>
    </lineage>
</organism>
<evidence type="ECO:0000256" key="1">
    <source>
        <dbReference type="SAM" id="Phobius"/>
    </source>
</evidence>
<dbReference type="AlphaFoldDB" id="A0A645ELN6"/>
<keyword evidence="1" id="KW-0472">Membrane</keyword>
<sequence>MLRNWVIGVTCAAFLIAAADCITPSGAVKKLGRLTGGLVLLLAMISPLMGLDYETLSIAMTESRGTLSGYSQTDADKLSADLMKTIIAEQTGAYILDKATVLGAQCAVQVDCSVSKDNIPYPAAVTVVGTLSDSQRRALSQAIEADLAIPLAMQTFESGDVE</sequence>
<keyword evidence="1" id="KW-1133">Transmembrane helix</keyword>